<dbReference type="InterPro" id="IPR051396">
    <property type="entry name" value="Bact_Antivir_Def_Nuclease"/>
</dbReference>
<feature type="domain" description="OLD protein-like TOPRIM" evidence="2">
    <location>
        <begin position="283"/>
        <end position="348"/>
    </location>
</feature>
<dbReference type="RefSeq" id="WP_143722337.1">
    <property type="nucleotide sequence ID" value="NZ_VKDB01000079.1"/>
</dbReference>
<protein>
    <submittedName>
        <fullName evidence="3">AAA family ATPase</fullName>
    </submittedName>
</protein>
<dbReference type="InterPro" id="IPR041685">
    <property type="entry name" value="AAA_GajA/Old/RecF-like"/>
</dbReference>
<dbReference type="Pfam" id="PF13175">
    <property type="entry name" value="AAA_15"/>
    <property type="match status" value="1"/>
</dbReference>
<dbReference type="OrthoDB" id="9784297at2"/>
<organism evidence="3 4">
    <name type="scientific">Deinococcus detaillensis</name>
    <dbReference type="NCBI Taxonomy" id="2592048"/>
    <lineage>
        <taxon>Bacteria</taxon>
        <taxon>Thermotogati</taxon>
        <taxon>Deinococcota</taxon>
        <taxon>Deinococci</taxon>
        <taxon>Deinococcales</taxon>
        <taxon>Deinococcaceae</taxon>
        <taxon>Deinococcus</taxon>
    </lineage>
</organism>
<evidence type="ECO:0000259" key="2">
    <source>
        <dbReference type="Pfam" id="PF20469"/>
    </source>
</evidence>
<dbReference type="AlphaFoldDB" id="A0A553UE54"/>
<dbReference type="PANTHER" id="PTHR43581:SF2">
    <property type="entry name" value="EXCINUCLEASE ATPASE SUBUNIT"/>
    <property type="match status" value="1"/>
</dbReference>
<dbReference type="Pfam" id="PF20469">
    <property type="entry name" value="OLD-like_TOPRIM"/>
    <property type="match status" value="1"/>
</dbReference>
<feature type="domain" description="Endonuclease GajA/Old nuclease/RecF-like AAA" evidence="1">
    <location>
        <begin position="41"/>
        <end position="211"/>
    </location>
</feature>
<dbReference type="Gene3D" id="3.40.50.300">
    <property type="entry name" value="P-loop containing nucleotide triphosphate hydrolases"/>
    <property type="match status" value="1"/>
</dbReference>
<dbReference type="InterPro" id="IPR027417">
    <property type="entry name" value="P-loop_NTPase"/>
</dbReference>
<evidence type="ECO:0000259" key="1">
    <source>
        <dbReference type="Pfam" id="PF13175"/>
    </source>
</evidence>
<keyword evidence="4" id="KW-1185">Reference proteome</keyword>
<dbReference type="InterPro" id="IPR034139">
    <property type="entry name" value="TOPRIM_OLD"/>
</dbReference>
<sequence length="439" mass="49778">VHRGNRPSAGSGSRRRLDVLALLTFYKPLIRYDQIKLSGPSVLRNIISYAFENLAEKQTAFSHLRESVERINQEFRDDGGLLKDTKSSFDSQLSEWGIEVKFSAKHIDESDIIKLMIDFGFADKNSPDKEISIENYGHGFQRSVIFNLIKLASESKSKQNAGHSSSTTLIFEEPEAYLHPNQQTVLFRHLKKLSETEDSQVIVTSHSPNFVQKSSQNLKSIARVSRDQGISKVFQLDDAKLEDLLAQQSKINEVLSGLTVDQENYTDNFSYHIWLDSERSSLFFAGKVLIVEGATERVLLNYLFENDWSDFDNQKLYILDSLGKYNISRYMKLLEAFGIPHGVIYDGDEHLTGRNSIVINPKLKSLIDSSCNDLTIHLPISLFHCLEHYLGIEEPRENGKKPLNILMALQNAKIDAGKLADFRRIVEQALSSTYLISGL</sequence>
<dbReference type="PANTHER" id="PTHR43581">
    <property type="entry name" value="ATP/GTP PHOSPHATASE"/>
    <property type="match status" value="1"/>
</dbReference>
<comment type="caution">
    <text evidence="3">The sequence shown here is derived from an EMBL/GenBank/DDBJ whole genome shotgun (WGS) entry which is preliminary data.</text>
</comment>
<dbReference type="SUPFAM" id="SSF52540">
    <property type="entry name" value="P-loop containing nucleoside triphosphate hydrolases"/>
    <property type="match status" value="1"/>
</dbReference>
<reference evidence="3 4" key="1">
    <citation type="submission" date="2019-07" db="EMBL/GenBank/DDBJ databases">
        <title>Deinococcus detaillus sp. nov., isolated from humus soil in Antarctica.</title>
        <authorList>
            <person name="Zhang K."/>
        </authorList>
    </citation>
    <scope>NUCLEOTIDE SEQUENCE [LARGE SCALE GENOMIC DNA]</scope>
    <source>
        <strain evidence="3 4">H1</strain>
    </source>
</reference>
<dbReference type="CDD" id="cd01026">
    <property type="entry name" value="TOPRIM_OLD"/>
    <property type="match status" value="1"/>
</dbReference>
<accession>A0A553UE54</accession>
<evidence type="ECO:0000313" key="3">
    <source>
        <dbReference type="EMBL" id="TSA78494.1"/>
    </source>
</evidence>
<gene>
    <name evidence="3" type="ORF">FNU79_18925</name>
</gene>
<dbReference type="EMBL" id="VKDB01000079">
    <property type="protein sequence ID" value="TSA78494.1"/>
    <property type="molecule type" value="Genomic_DNA"/>
</dbReference>
<evidence type="ECO:0000313" key="4">
    <source>
        <dbReference type="Proteomes" id="UP000316092"/>
    </source>
</evidence>
<name>A0A553UE54_9DEIO</name>
<proteinExistence type="predicted"/>
<feature type="non-terminal residue" evidence="3">
    <location>
        <position position="1"/>
    </location>
</feature>
<dbReference type="Proteomes" id="UP000316092">
    <property type="component" value="Unassembled WGS sequence"/>
</dbReference>